<reference evidence="7 8" key="1">
    <citation type="submission" date="2024-01" db="EMBL/GenBank/DDBJ databases">
        <title>Complete genome of Cladobotryum mycophilum ATHUM6906.</title>
        <authorList>
            <person name="Christinaki A.C."/>
            <person name="Myridakis A.I."/>
            <person name="Kouvelis V.N."/>
        </authorList>
    </citation>
    <scope>NUCLEOTIDE SEQUENCE [LARGE SCALE GENOMIC DNA]</scope>
    <source>
        <strain evidence="7 8">ATHUM6906</strain>
    </source>
</reference>
<dbReference type="Gene3D" id="2.180.10.10">
    <property type="entry name" value="RHS repeat-associated core"/>
    <property type="match status" value="1"/>
</dbReference>
<dbReference type="Proteomes" id="UP001338125">
    <property type="component" value="Unassembled WGS sequence"/>
</dbReference>
<dbReference type="NCBIfam" id="TIGR03696">
    <property type="entry name" value="Rhs_assc_core"/>
    <property type="match status" value="1"/>
</dbReference>
<feature type="region of interest" description="Disordered" evidence="4">
    <location>
        <begin position="2172"/>
        <end position="2245"/>
    </location>
</feature>
<evidence type="ECO:0000259" key="6">
    <source>
        <dbReference type="Pfam" id="PF12256"/>
    </source>
</evidence>
<feature type="domain" description="Insecticide toxin TcdB middle/C-terminal" evidence="5">
    <location>
        <begin position="956"/>
        <end position="1078"/>
    </location>
</feature>
<dbReference type="InterPro" id="IPR003284">
    <property type="entry name" value="Sal_SpvB"/>
</dbReference>
<dbReference type="EMBL" id="JAVFKD010000004">
    <property type="protein sequence ID" value="KAK5996007.1"/>
    <property type="molecule type" value="Genomic_DNA"/>
</dbReference>
<dbReference type="SUPFAM" id="SSF69318">
    <property type="entry name" value="Integrin alpha N-terminal domain"/>
    <property type="match status" value="1"/>
</dbReference>
<evidence type="ECO:0000256" key="4">
    <source>
        <dbReference type="SAM" id="MobiDB-lite"/>
    </source>
</evidence>
<feature type="compositionally biased region" description="Basic residues" evidence="4">
    <location>
        <begin position="2228"/>
        <end position="2243"/>
    </location>
</feature>
<feature type="compositionally biased region" description="Polar residues" evidence="4">
    <location>
        <begin position="2181"/>
        <end position="2193"/>
    </location>
</feature>
<evidence type="ECO:0000256" key="2">
    <source>
        <dbReference type="ARBA" id="ARBA00022525"/>
    </source>
</evidence>
<evidence type="ECO:0000256" key="1">
    <source>
        <dbReference type="ARBA" id="ARBA00004613"/>
    </source>
</evidence>
<dbReference type="PANTHER" id="PTHR32305:SF15">
    <property type="entry name" value="PROTEIN RHSA-RELATED"/>
    <property type="match status" value="1"/>
</dbReference>
<dbReference type="InterPro" id="IPR028994">
    <property type="entry name" value="Integrin_alpha_N"/>
</dbReference>
<keyword evidence="8" id="KW-1185">Reference proteome</keyword>
<dbReference type="Pfam" id="PF12255">
    <property type="entry name" value="TcdB_toxin_midC"/>
    <property type="match status" value="1"/>
</dbReference>
<gene>
    <name evidence="7" type="ORF">PT974_04430</name>
</gene>
<comment type="subcellular location">
    <subcellularLocation>
        <location evidence="1">Secreted</location>
    </subcellularLocation>
</comment>
<comment type="caution">
    <text evidence="7">The sequence shown here is derived from an EMBL/GenBank/DDBJ whole genome shotgun (WGS) entry which is preliminary data.</text>
</comment>
<feature type="region of interest" description="Disordered" evidence="4">
    <location>
        <begin position="32"/>
        <end position="51"/>
    </location>
</feature>
<accession>A0ABR0SV68</accession>
<keyword evidence="2" id="KW-0964">Secreted</keyword>
<dbReference type="InterPro" id="IPR022045">
    <property type="entry name" value="TcdB_toxin_mid/N"/>
</dbReference>
<feature type="region of interest" description="Disordered" evidence="4">
    <location>
        <begin position="1"/>
        <end position="23"/>
    </location>
</feature>
<dbReference type="Pfam" id="PF03534">
    <property type="entry name" value="SpvB"/>
    <property type="match status" value="1"/>
</dbReference>
<protein>
    <submittedName>
        <fullName evidence="7">Toxin subunit YenB-like protein</fullName>
    </submittedName>
</protein>
<evidence type="ECO:0000256" key="3">
    <source>
        <dbReference type="ARBA" id="ARBA00023026"/>
    </source>
</evidence>
<dbReference type="InterPro" id="IPR022044">
    <property type="entry name" value="TcdB_toxin_mid/C"/>
</dbReference>
<dbReference type="PANTHER" id="PTHR32305">
    <property type="match status" value="1"/>
</dbReference>
<proteinExistence type="predicted"/>
<sequence>MSTSNLPSRPGFSTSNGHQGPQTQHFEAAWGTRSQVEAHGRGTSNNGNTLLPSVAVPSGGGAIKGMNEAFAVDVATGTLSLKVPVPITPCPRWGTPELTLEYNSGGGNGIWGLGWELRGVPAIERKTTNGLPRYIDDEDDFLLAGEQLVPVLKKSPSGGWLQKADGTYEVDEHSSGDYLVQLYRPRLDQSYERIERWTRISDHTDVYWRVLSSANETQIFGRSEESRISAGKRIFHWLLCEAYDSHGGAQVVEWKMEDSANIDVSSRHERNRTEASRASNRFLKRIKYGNATPNRSADWTTTLSPNELSWLFEVVFDYGDHDHSHPQPDDDAKKEWLPRKDPFSSYISGFEVRTYRICRRILMYHNFPGALGQPSTLVSSLDLQYHEDSTASFLMSACQVGYSKDINGKTVIKRLPLLEFEYTQPPSGEKLQDMSIQKFRSEQLGALPVDGSGEIQWIDLAGDGTTGILGQGDEAWYYKRNLSMVVLDPTPPDSDAEDENDGTRIKLDNIAEVPWRPNFASGAEVNTSLVDLNGDGVIDFMVNGGGIHGYYRGRHENEDGSSKWQSFEPFAQWPNIDFQDPNLRMIDVTGNGCADILITTDHLVVWHPSCGFQGFGPAQSGSTFIDEEKGPRIVLSDPTQSIFLADMSGDGLVDIVRIRNSDICYWPNLGYGRFGDKISMDNSPLLGRDSDFNYRQLLLCDVDGSGTNDLLYFHSSGATLFYNETGNSWSDGFLLPGVVPSFNSQTQVAAVDLLGTGTACLVWSSTAPAAVREIGFVDLMNATKPHLLKKWKDNRGSEVTITYRSSTAYYLQDEQEGNPWATRIPFPVHCVDTVLDSDLINRRVFSHRYRYHHGHYDGLEREFCGFGMVEEWDTEEFDIHAKMSLEKLDDGDRALHSPPVHTKTWFHVGAFDDLQAMRSLYGKGFHALSDVDIGPKDHFLSDFKGLDYSGAELKEATRVLKGRKLHGESYDASQEDKIPFEMEDNGYSVRMLQPRGQNKHAVFQCFDNEVYTTHYEHDAADPMITHDLTLKVDHFGNVLQSVHVAYGRREQTDSLLRAEEQLFQQQHRIVFTETTFTNAISTEVDHLMPHPSSERKYELSGLLLTASGRFTYHDFAGSGDFHPLDSLQIIEYHDLPPGTPCKRLVASHRSIYQSDNLQQLLPHGTIESLALPGREYRLCLTAAMTSLFGHHVKAAVPTREAFLKAGYEDLDNDGSFWIPSPTISYVGGNLSQNIRDDELSEARALFFRPRRMIDPFGASTTTSYDAYTLLAETTTDAVGNISTAMNDYRVMAPHTVIECNQNKTQFAWDALGRLVGIANVGKSQIESFYNDPLGGKRKILAKLSLCYIIDDDAFWRSGSPTAVTTIEALQHGNYDSRDIKLHIDYHDSHDHCVQRASPSTKNLWLTSGWVVFNNKGLQVQEFDPSFSDSHHFRYNARSGHSAFTFYDVRERPIGTLYPDHTWTKTVYGNWQTTQYDRNDLVAQDPSQDPLIGSVVKLLPQDSYHPTWYECRREGQLGVVEKAAADKALKHQNTPTRTFCDSLGNDFLHGYAISIVDALDRKVTQSSYDMEGRALLLESMDHSSNTTFYDINGSIVCEWREDNTRIRTEHDALRRPTDIFVKEGESAEACVLRTVYGDRPDLVDAEQHNLRGRVLKQYDQSGVRVQKQYDEKGDCVLSEQRLTTNYRDTIDWNGEVDLQPRVYESSATFDAVGRIASRTAADGTIYMHEYDANGLLFAIKVKFLGEDWKYHISKVEYDEQLREILCAQDINGTKTVTEYDELSHRVTRKTIKRGGKALQDVEFTYDANSNLVRQHDHAIQDVYFHNGVVPPTSEYTYDAAYRLVEASGREHLGQTKGRAPGPGSNDFTPGTGNAIHAEDATTVARYTETSTYDEAGNILQLKHIIHDQKTPSWSRTYSYQSPSLLEPGKFNNRLTSTAIGGKPDGRAFEYDEHGHILSMPGLTHTTWNYHDQLRSSSSQIKKEGHPDTVWYVYDIFGKRTRKISERQVADGRMVKTSECVYLDEIEEVTEFDGQGEISLRCDTVRVQAGGSSVAIVERWSGRKQEEKGLPSLLIRFQFKHLLDSIMLELDEEGNIISYEEYTPYGSTAYRAGLKRAPKRYRYAGKERDRETGLYYSEQRYYISWLCRWLSGDPIGTAGGVNIYEYAASNPIEFHDPHGTAPKTRSQGETGQNDNKTSTSTKAKLKTPMKPDKDKQKANTTAAGGGRVANARKNKSHGHRGRKRREVVDSRVRATINRLEMTRRENLDGMWDEWFESKASHVEGEEITNLEAMVAENGPEGDRINARNTMLHMLQKHVVDSGYMSWDEVLDHRCTFKDPSIREVQAEVKRTMIEAIGEDGSILLGHNMASSSEKQPAGRFYIRVWIIDSGGIILQLVFRLKIIILTLGSDITVLESVLRVTR</sequence>
<feature type="domain" description="Insecticide toxin TcdB middle/N-terminal" evidence="6">
    <location>
        <begin position="741"/>
        <end position="875"/>
    </location>
</feature>
<evidence type="ECO:0000259" key="5">
    <source>
        <dbReference type="Pfam" id="PF12255"/>
    </source>
</evidence>
<dbReference type="InterPro" id="IPR050708">
    <property type="entry name" value="T6SS_VgrG/RHS"/>
</dbReference>
<evidence type="ECO:0000313" key="7">
    <source>
        <dbReference type="EMBL" id="KAK5996007.1"/>
    </source>
</evidence>
<name>A0ABR0SV68_9HYPO</name>
<feature type="compositionally biased region" description="Polar residues" evidence="4">
    <location>
        <begin position="42"/>
        <end position="51"/>
    </location>
</feature>
<keyword evidence="3" id="KW-0843">Virulence</keyword>
<dbReference type="Pfam" id="PF12256">
    <property type="entry name" value="TcdB_toxin_midN"/>
    <property type="match status" value="1"/>
</dbReference>
<dbReference type="PRINTS" id="PR00394">
    <property type="entry name" value="RHSPROTEIN"/>
</dbReference>
<evidence type="ECO:0000313" key="8">
    <source>
        <dbReference type="Proteomes" id="UP001338125"/>
    </source>
</evidence>
<organism evidence="7 8">
    <name type="scientific">Cladobotryum mycophilum</name>
    <dbReference type="NCBI Taxonomy" id="491253"/>
    <lineage>
        <taxon>Eukaryota</taxon>
        <taxon>Fungi</taxon>
        <taxon>Dikarya</taxon>
        <taxon>Ascomycota</taxon>
        <taxon>Pezizomycotina</taxon>
        <taxon>Sordariomycetes</taxon>
        <taxon>Hypocreomycetidae</taxon>
        <taxon>Hypocreales</taxon>
        <taxon>Hypocreaceae</taxon>
        <taxon>Cladobotryum</taxon>
    </lineage>
</organism>
<dbReference type="InterPro" id="IPR022385">
    <property type="entry name" value="Rhs_assc_core"/>
</dbReference>